<feature type="region of interest" description="Disordered" evidence="1">
    <location>
        <begin position="144"/>
        <end position="181"/>
    </location>
</feature>
<protein>
    <submittedName>
        <fullName evidence="2">Uncharacterized protein</fullName>
    </submittedName>
</protein>
<gene>
    <name evidence="2" type="ORF">Anapl_13556</name>
</gene>
<dbReference type="EMBL" id="KB743071">
    <property type="protein sequence ID" value="EOB01599.1"/>
    <property type="molecule type" value="Genomic_DNA"/>
</dbReference>
<dbReference type="AlphaFoldDB" id="R0L7J4"/>
<proteinExistence type="predicted"/>
<sequence length="181" mass="20661">MKKPVMEKHSQMTILLHTWMCPVLHSTSTIATFKVSLPTCKVFSDHTRRCHIPGQIQGKSPQEELATKWKVPLCRSQRTATNCQRIKDISELTFSAPPASFANQAGIPSEAKYQGWGKQHKDLNLQNTYTADRFWLFPPRPKKKASRETFMGDQNQLSSTAKEKGKSRLVHYRGSRAEHTH</sequence>
<dbReference type="Proteomes" id="UP000296049">
    <property type="component" value="Unassembled WGS sequence"/>
</dbReference>
<accession>R0L7J4</accession>
<evidence type="ECO:0000256" key="1">
    <source>
        <dbReference type="SAM" id="MobiDB-lite"/>
    </source>
</evidence>
<reference evidence="3" key="1">
    <citation type="journal article" date="2013" name="Nat. Genet.">
        <title>The duck genome and transcriptome provide insight into an avian influenza virus reservoir species.</title>
        <authorList>
            <person name="Huang Y."/>
            <person name="Li Y."/>
            <person name="Burt D.W."/>
            <person name="Chen H."/>
            <person name="Zhang Y."/>
            <person name="Qian W."/>
            <person name="Kim H."/>
            <person name="Gan S."/>
            <person name="Zhao Y."/>
            <person name="Li J."/>
            <person name="Yi K."/>
            <person name="Feng H."/>
            <person name="Zhu P."/>
            <person name="Li B."/>
            <person name="Liu Q."/>
            <person name="Fairley S."/>
            <person name="Magor K.E."/>
            <person name="Du Z."/>
            <person name="Hu X."/>
            <person name="Goodman L."/>
            <person name="Tafer H."/>
            <person name="Vignal A."/>
            <person name="Lee T."/>
            <person name="Kim K.W."/>
            <person name="Sheng Z."/>
            <person name="An Y."/>
            <person name="Searle S."/>
            <person name="Herrero J."/>
            <person name="Groenen M.A."/>
            <person name="Crooijmans R.P."/>
            <person name="Faraut T."/>
            <person name="Cai Q."/>
            <person name="Webster R.G."/>
            <person name="Aldridge J.R."/>
            <person name="Warren W.C."/>
            <person name="Bartschat S."/>
            <person name="Kehr S."/>
            <person name="Marz M."/>
            <person name="Stadler P.F."/>
            <person name="Smith J."/>
            <person name="Kraus R.H."/>
            <person name="Zhao Y."/>
            <person name="Ren L."/>
            <person name="Fei J."/>
            <person name="Morisson M."/>
            <person name="Kaiser P."/>
            <person name="Griffin D.K."/>
            <person name="Rao M."/>
            <person name="Pitel F."/>
            <person name="Wang J."/>
            <person name="Li N."/>
        </authorList>
    </citation>
    <scope>NUCLEOTIDE SEQUENCE [LARGE SCALE GENOMIC DNA]</scope>
</reference>
<organism evidence="2 3">
    <name type="scientific">Anas platyrhynchos</name>
    <name type="common">Mallard</name>
    <name type="synonym">Anas boschas</name>
    <dbReference type="NCBI Taxonomy" id="8839"/>
    <lineage>
        <taxon>Eukaryota</taxon>
        <taxon>Metazoa</taxon>
        <taxon>Chordata</taxon>
        <taxon>Craniata</taxon>
        <taxon>Vertebrata</taxon>
        <taxon>Euteleostomi</taxon>
        <taxon>Archelosauria</taxon>
        <taxon>Archosauria</taxon>
        <taxon>Dinosauria</taxon>
        <taxon>Saurischia</taxon>
        <taxon>Theropoda</taxon>
        <taxon>Coelurosauria</taxon>
        <taxon>Aves</taxon>
        <taxon>Neognathae</taxon>
        <taxon>Galloanserae</taxon>
        <taxon>Anseriformes</taxon>
        <taxon>Anatidae</taxon>
        <taxon>Anatinae</taxon>
        <taxon>Anas</taxon>
    </lineage>
</organism>
<name>R0L7J4_ANAPL</name>
<evidence type="ECO:0000313" key="3">
    <source>
        <dbReference type="Proteomes" id="UP000296049"/>
    </source>
</evidence>
<evidence type="ECO:0000313" key="2">
    <source>
        <dbReference type="EMBL" id="EOB01599.1"/>
    </source>
</evidence>
<keyword evidence="3" id="KW-1185">Reference proteome</keyword>